<dbReference type="AlphaFoldDB" id="B9H2R4"/>
<dbReference type="InParanoid" id="B9H2R4"/>
<sequence length="144" mass="16209">MAQIQFRTSRIATPLEHATAEQFYSVFNKPPYRIREICSQIGINIQSATEKSATIQFQTSDGAIKTVEGTVERSADDPSRTVRFLTSEANTVPDSVHELKLEVTDDSNPSAKWMVSNMHCSTPYDYLQLLVSVSKAVDNYFRQN</sequence>
<dbReference type="EMBL" id="CM009293">
    <property type="protein sequence ID" value="PNT39599.1"/>
    <property type="molecule type" value="Genomic_DNA"/>
</dbReference>
<dbReference type="Proteomes" id="UP000006729">
    <property type="component" value="Chromosome 4"/>
</dbReference>
<evidence type="ECO:0008006" key="3">
    <source>
        <dbReference type="Google" id="ProtNLM"/>
    </source>
</evidence>
<dbReference type="OrthoDB" id="10470831at2759"/>
<reference evidence="1 2" key="1">
    <citation type="journal article" date="2006" name="Science">
        <title>The genome of black cottonwood, Populus trichocarpa (Torr. &amp; Gray).</title>
        <authorList>
            <person name="Tuskan G.A."/>
            <person name="Difazio S."/>
            <person name="Jansson S."/>
            <person name="Bohlmann J."/>
            <person name="Grigoriev I."/>
            <person name="Hellsten U."/>
            <person name="Putnam N."/>
            <person name="Ralph S."/>
            <person name="Rombauts S."/>
            <person name="Salamov A."/>
            <person name="Schein J."/>
            <person name="Sterck L."/>
            <person name="Aerts A."/>
            <person name="Bhalerao R.R."/>
            <person name="Bhalerao R.P."/>
            <person name="Blaudez D."/>
            <person name="Boerjan W."/>
            <person name="Brun A."/>
            <person name="Brunner A."/>
            <person name="Busov V."/>
            <person name="Campbell M."/>
            <person name="Carlson J."/>
            <person name="Chalot M."/>
            <person name="Chapman J."/>
            <person name="Chen G.L."/>
            <person name="Cooper D."/>
            <person name="Coutinho P.M."/>
            <person name="Couturier J."/>
            <person name="Covert S."/>
            <person name="Cronk Q."/>
            <person name="Cunningham R."/>
            <person name="Davis J."/>
            <person name="Degroeve S."/>
            <person name="Dejardin A."/>
            <person name="Depamphilis C."/>
            <person name="Detter J."/>
            <person name="Dirks B."/>
            <person name="Dubchak I."/>
            <person name="Duplessis S."/>
            <person name="Ehlting J."/>
            <person name="Ellis B."/>
            <person name="Gendler K."/>
            <person name="Goodstein D."/>
            <person name="Gribskov M."/>
            <person name="Grimwood J."/>
            <person name="Groover A."/>
            <person name="Gunter L."/>
            <person name="Hamberger B."/>
            <person name="Heinze B."/>
            <person name="Helariutta Y."/>
            <person name="Henrissat B."/>
            <person name="Holligan D."/>
            <person name="Holt R."/>
            <person name="Huang W."/>
            <person name="Islam-Faridi N."/>
            <person name="Jones S."/>
            <person name="Jones-Rhoades M."/>
            <person name="Jorgensen R."/>
            <person name="Joshi C."/>
            <person name="Kangasjarvi J."/>
            <person name="Karlsson J."/>
            <person name="Kelleher C."/>
            <person name="Kirkpatrick R."/>
            <person name="Kirst M."/>
            <person name="Kohler A."/>
            <person name="Kalluri U."/>
            <person name="Larimer F."/>
            <person name="Leebens-Mack J."/>
            <person name="Leple J.C."/>
            <person name="Locascio P."/>
            <person name="Lou Y."/>
            <person name="Lucas S."/>
            <person name="Martin F."/>
            <person name="Montanini B."/>
            <person name="Napoli C."/>
            <person name="Nelson D.R."/>
            <person name="Nelson C."/>
            <person name="Nieminen K."/>
            <person name="Nilsson O."/>
            <person name="Pereda V."/>
            <person name="Peter G."/>
            <person name="Philippe R."/>
            <person name="Pilate G."/>
            <person name="Poliakov A."/>
            <person name="Razumovskaya J."/>
            <person name="Richardson P."/>
            <person name="Rinaldi C."/>
            <person name="Ritland K."/>
            <person name="Rouze P."/>
            <person name="Ryaboy D."/>
            <person name="Schmutz J."/>
            <person name="Schrader J."/>
            <person name="Segerman B."/>
            <person name="Shin H."/>
            <person name="Siddiqui A."/>
            <person name="Sterky F."/>
            <person name="Terry A."/>
            <person name="Tsai C.J."/>
            <person name="Uberbacher E."/>
            <person name="Unneberg P."/>
            <person name="Vahala J."/>
            <person name="Wall K."/>
            <person name="Wessler S."/>
            <person name="Yang G."/>
            <person name="Yin T."/>
            <person name="Douglas C."/>
            <person name="Marra M."/>
            <person name="Sandberg G."/>
            <person name="Van de Peer Y."/>
            <person name="Rokhsar D."/>
        </authorList>
    </citation>
    <scope>NUCLEOTIDE SEQUENCE [LARGE SCALE GENOMIC DNA]</scope>
    <source>
        <strain evidence="2">cv. Nisqually</strain>
    </source>
</reference>
<evidence type="ECO:0000313" key="2">
    <source>
        <dbReference type="Proteomes" id="UP000006729"/>
    </source>
</evidence>
<proteinExistence type="predicted"/>
<evidence type="ECO:0000313" key="1">
    <source>
        <dbReference type="EMBL" id="PNT39599.1"/>
    </source>
</evidence>
<dbReference type="Gramene" id="Potri.004G048000.1.v4.1">
    <property type="protein sequence ID" value="Potri.004G048000.1.v4.1"/>
    <property type="gene ID" value="Potri.004G048000.v4.1"/>
</dbReference>
<organism evidence="1 2">
    <name type="scientific">Populus trichocarpa</name>
    <name type="common">Western balsam poplar</name>
    <name type="synonym">Populus balsamifera subsp. trichocarpa</name>
    <dbReference type="NCBI Taxonomy" id="3694"/>
    <lineage>
        <taxon>Eukaryota</taxon>
        <taxon>Viridiplantae</taxon>
        <taxon>Streptophyta</taxon>
        <taxon>Embryophyta</taxon>
        <taxon>Tracheophyta</taxon>
        <taxon>Spermatophyta</taxon>
        <taxon>Magnoliopsida</taxon>
        <taxon>eudicotyledons</taxon>
        <taxon>Gunneridae</taxon>
        <taxon>Pentapetalae</taxon>
        <taxon>rosids</taxon>
        <taxon>fabids</taxon>
        <taxon>Malpighiales</taxon>
        <taxon>Salicaceae</taxon>
        <taxon>Saliceae</taxon>
        <taxon>Populus</taxon>
    </lineage>
</organism>
<name>B9H2R4_POPTR</name>
<protein>
    <recommendedName>
        <fullName evidence="3">Bet v I/Major latex protein domain-containing protein</fullName>
    </recommendedName>
</protein>
<dbReference type="SMR" id="B9H2R4"/>
<accession>B9H2R4</accession>
<dbReference type="KEGG" id="pop:7456777"/>
<keyword evidence="2" id="KW-1185">Reference proteome</keyword>
<gene>
    <name evidence="1" type="ORF">POPTR_004G048000</name>
</gene>
<dbReference type="HOGENOM" id="CLU_1799770_0_0_1"/>